<evidence type="ECO:0000313" key="6">
    <source>
        <dbReference type="Proteomes" id="UP000492821"/>
    </source>
</evidence>
<evidence type="ECO:0000256" key="3">
    <source>
        <dbReference type="PROSITE-ProRule" id="PRU00317"/>
    </source>
</evidence>
<evidence type="ECO:0000256" key="2">
    <source>
        <dbReference type="ARBA" id="ARBA00022884"/>
    </source>
</evidence>
<reference evidence="7" key="2">
    <citation type="submission" date="2020-10" db="UniProtKB">
        <authorList>
            <consortium name="WormBaseParasite"/>
        </authorList>
    </citation>
    <scope>IDENTIFICATION</scope>
</reference>
<evidence type="ECO:0000256" key="1">
    <source>
        <dbReference type="ARBA" id="ARBA00022737"/>
    </source>
</evidence>
<accession>A0A7E4VYZ0</accession>
<feature type="compositionally biased region" description="Low complexity" evidence="4">
    <location>
        <begin position="91"/>
        <end position="102"/>
    </location>
</feature>
<dbReference type="PROSITE" id="PS50302">
    <property type="entry name" value="PUM"/>
    <property type="match status" value="1"/>
</dbReference>
<dbReference type="AlphaFoldDB" id="A0A7E4VYZ0"/>
<keyword evidence="2" id="KW-0694">RNA-binding</keyword>
<dbReference type="InterPro" id="IPR040059">
    <property type="entry name" value="PUM3"/>
</dbReference>
<feature type="repeat" description="Pumilio" evidence="3">
    <location>
        <begin position="252"/>
        <end position="287"/>
    </location>
</feature>
<dbReference type="Gene3D" id="1.25.10.10">
    <property type="entry name" value="Leucine-rich Repeat Variant"/>
    <property type="match status" value="2"/>
</dbReference>
<feature type="region of interest" description="Disordered" evidence="4">
    <location>
        <begin position="1"/>
        <end position="40"/>
    </location>
</feature>
<name>A0A7E4VYZ0_PANRE</name>
<evidence type="ECO:0000256" key="4">
    <source>
        <dbReference type="SAM" id="MobiDB-lite"/>
    </source>
</evidence>
<evidence type="ECO:0000259" key="5">
    <source>
        <dbReference type="PROSITE" id="PS50303"/>
    </source>
</evidence>
<dbReference type="InterPro" id="IPR011989">
    <property type="entry name" value="ARM-like"/>
</dbReference>
<dbReference type="PROSITE" id="PS50303">
    <property type="entry name" value="PUM_HD"/>
    <property type="match status" value="1"/>
</dbReference>
<dbReference type="PANTHER" id="PTHR13389">
    <property type="entry name" value="PUMILIO HOMOLOG 3"/>
    <property type="match status" value="1"/>
</dbReference>
<keyword evidence="6" id="KW-1185">Reference proteome</keyword>
<dbReference type="WBParaSite" id="Pan_g5404.t1">
    <property type="protein sequence ID" value="Pan_g5404.t1"/>
    <property type="gene ID" value="Pan_g5404"/>
</dbReference>
<protein>
    <submittedName>
        <fullName evidence="7">PUM-HD domain-containing protein</fullName>
    </submittedName>
</protein>
<dbReference type="SMART" id="SM00025">
    <property type="entry name" value="Pumilio"/>
    <property type="match status" value="4"/>
</dbReference>
<feature type="compositionally biased region" description="Low complexity" evidence="4">
    <location>
        <begin position="9"/>
        <end position="19"/>
    </location>
</feature>
<dbReference type="PANTHER" id="PTHR13389:SF0">
    <property type="entry name" value="PUMILIO HOMOLOG 3"/>
    <property type="match status" value="1"/>
</dbReference>
<feature type="domain" description="PUM-HD" evidence="5">
    <location>
        <begin position="194"/>
        <end position="562"/>
    </location>
</feature>
<dbReference type="InterPro" id="IPR012959">
    <property type="entry name" value="CPL_dom"/>
</dbReference>
<dbReference type="InterPro" id="IPR033133">
    <property type="entry name" value="PUM-HD"/>
</dbReference>
<dbReference type="InterPro" id="IPR016024">
    <property type="entry name" value="ARM-type_fold"/>
</dbReference>
<dbReference type="GO" id="GO:0006417">
    <property type="term" value="P:regulation of translation"/>
    <property type="evidence" value="ECO:0007669"/>
    <property type="project" value="TreeGrafter"/>
</dbReference>
<dbReference type="Proteomes" id="UP000492821">
    <property type="component" value="Unassembled WGS sequence"/>
</dbReference>
<reference evidence="6" key="1">
    <citation type="journal article" date="2013" name="Genetics">
        <title>The draft genome and transcriptome of Panagrellus redivivus are shaped by the harsh demands of a free-living lifestyle.</title>
        <authorList>
            <person name="Srinivasan J."/>
            <person name="Dillman A.R."/>
            <person name="Macchietto M.G."/>
            <person name="Heikkinen L."/>
            <person name="Lakso M."/>
            <person name="Fracchia K.M."/>
            <person name="Antoshechkin I."/>
            <person name="Mortazavi A."/>
            <person name="Wong G."/>
            <person name="Sternberg P.W."/>
        </authorList>
    </citation>
    <scope>NUCLEOTIDE SEQUENCE [LARGE SCALE GENOMIC DNA]</scope>
    <source>
        <strain evidence="6">MT8872</strain>
    </source>
</reference>
<dbReference type="GO" id="GO:0005730">
    <property type="term" value="C:nucleolus"/>
    <property type="evidence" value="ECO:0007669"/>
    <property type="project" value="TreeGrafter"/>
</dbReference>
<dbReference type="GO" id="GO:0003729">
    <property type="term" value="F:mRNA binding"/>
    <property type="evidence" value="ECO:0007669"/>
    <property type="project" value="TreeGrafter"/>
</dbReference>
<organism evidence="6 7">
    <name type="scientific">Panagrellus redivivus</name>
    <name type="common">Microworm</name>
    <dbReference type="NCBI Taxonomy" id="6233"/>
    <lineage>
        <taxon>Eukaryota</taxon>
        <taxon>Metazoa</taxon>
        <taxon>Ecdysozoa</taxon>
        <taxon>Nematoda</taxon>
        <taxon>Chromadorea</taxon>
        <taxon>Rhabditida</taxon>
        <taxon>Tylenchina</taxon>
        <taxon>Panagrolaimomorpha</taxon>
        <taxon>Panagrolaimoidea</taxon>
        <taxon>Panagrolaimidae</taxon>
        <taxon>Panagrellus</taxon>
    </lineage>
</organism>
<proteinExistence type="predicted"/>
<evidence type="ECO:0000313" key="7">
    <source>
        <dbReference type="WBParaSite" id="Pan_g5404.t1"/>
    </source>
</evidence>
<dbReference type="Pfam" id="PF08144">
    <property type="entry name" value="CPL"/>
    <property type="match status" value="1"/>
</dbReference>
<sequence length="703" mass="79082">MALKRVSKKTTTGKVAKPTVTKKVKAKPTTDTTSPKKRVSFAQKLTHSKIIEEEVNVSQDFDATPTKSILKRKLPAPADNDTPKTKKVVKVAKAAEPEAAPSKSEETPKESTSTVPAAKKTAKISKETASTAPAAKKTAKISKAGAKTKLMVTKSVKEKLLNMSAKERKAYLKELKAKKKPLFELSNEMKALWEKIRSSKTPEAVKKEKVDRLFHLVQGKCAKLIYAHDTTRVIQCLLATERKDIRDVLFDELEPELVRMTKSAYARYFVIRMLKYGTNEQRSRIFKAFDGHYTSIFRVVWASGVLERAYSDYCSAARRHTIIAEFYGPEYVFLKKTGAQMPTIQDIQALPRPKQIAVAESLFEHLEGAVAKETIKHSVCHKLLLDYFTLCSKEQRAEMIDALKERVPFFCHTREGSRAAMHCVWFSTPKERKIIVKSFRDLVVNSAKDEFAHRVLLAIFDSVDDTVLVNKIITKDLGNFLGDIINEKFGQWVLHYIVFPRDYRFFLKGTLEMLKQGDGNEHTVKDAAVRYQQIFDGIKKPLLTYMAANMRTMLFNKLQSVLVLNILEPPVDNEPFERVIDDEDKIACFKAIAEVVGEDFVPYNLESESHIIEAGCARFVLSMLLKRDAQQTGPKLSDYLAELPAEQLASFIAVNNGCFVLRNMVTSGSAKAKEAVKNAVTVKALKKSPHIGAQHLLTEISKA</sequence>
<feature type="region of interest" description="Disordered" evidence="4">
    <location>
        <begin position="61"/>
        <end position="133"/>
    </location>
</feature>
<dbReference type="InterPro" id="IPR001313">
    <property type="entry name" value="Pumilio_RNA-bd_rpt"/>
</dbReference>
<dbReference type="SUPFAM" id="SSF48371">
    <property type="entry name" value="ARM repeat"/>
    <property type="match status" value="1"/>
</dbReference>
<keyword evidence="1" id="KW-0677">Repeat</keyword>